<evidence type="ECO:0000259" key="13">
    <source>
        <dbReference type="PROSITE" id="PS50835"/>
    </source>
</evidence>
<feature type="domain" description="Ig-like" evidence="13">
    <location>
        <begin position="156"/>
        <end position="232"/>
    </location>
</feature>
<dbReference type="FunFam" id="2.60.40.10:FF:000820">
    <property type="entry name" value="SLAM family member 7"/>
    <property type="match status" value="2"/>
</dbReference>
<evidence type="ECO:0000313" key="14">
    <source>
        <dbReference type="Ensembl" id="ENSPCOP00000020409.1"/>
    </source>
</evidence>
<dbReference type="GO" id="GO:0032740">
    <property type="term" value="P:positive regulation of interleukin-17 production"/>
    <property type="evidence" value="ECO:0007669"/>
    <property type="project" value="Ensembl"/>
</dbReference>
<evidence type="ECO:0000256" key="10">
    <source>
        <dbReference type="ARBA" id="ARBA00023180"/>
    </source>
</evidence>
<dbReference type="InterPro" id="IPR007110">
    <property type="entry name" value="Ig-like_dom"/>
</dbReference>
<dbReference type="CDD" id="cd16842">
    <property type="entry name" value="Ig_SLAM-like_N"/>
    <property type="match status" value="2"/>
</dbReference>
<keyword evidence="8" id="KW-0472">Membrane</keyword>
<reference evidence="14" key="2">
    <citation type="submission" date="2025-09" db="UniProtKB">
        <authorList>
            <consortium name="Ensembl"/>
        </authorList>
    </citation>
    <scope>IDENTIFICATION</scope>
</reference>
<feature type="region of interest" description="Disordered" evidence="12">
    <location>
        <begin position="497"/>
        <end position="574"/>
    </location>
</feature>
<sequence>MVGPKSHSDDWALGPFSNKPQKSQPQIFSSILWTCLLFLLMGLSASGKDSAPTVVLGIIGGSMTLSLNISGDTEIEHVTWNGPTNTLIMAYPKGKITFVDKSYQGRLNTSWNYSLCISNLTLKDAGTYKAQINQKNSQVTTEEKFTLHIYEQLREPQVTMKSAKVSENSSCNITLRCSVKGAEKDVLYSWTPRDPHASESNDSSILTIFRMPCHPNPPYTCTVRNPVSESSSRPVRARQFCAGPGASRRGAMGETVLGILGEPITLPLALLASQDIDNVVWMFNASIISKGQEEAATADPLIKSRDPFKNRVWVSGQDHSLKIDPLKMEDAGPYHAYVCSKASRVTSTTHVTLLIYRRLAKPKVTWSLGHAKDGICRISLTCSVEDGGNNLTYTWAPLPEGALLSQGGSGLNISWRSGENHPNFTCTARNPVSSSSSQFLSGNVCPGPKSHVKPWIVLSPVVFLLCFVISSWCIWRHKRQCGVGTFISPAPCVPEPTAGHTKLGPPHKPARPQPRPTSDSSSDSNITTEEDEERPETHKPVNGGDELSDLVTQEGTGHDSASESQAEYDLTAPDDTTAESVVEGGTVYMQVFFNSQRQTPVPQKKDSSATIYDCVQKSQMVVPPPQQNNLESPEIPTYENLT</sequence>
<evidence type="ECO:0000313" key="15">
    <source>
        <dbReference type="Proteomes" id="UP000233160"/>
    </source>
</evidence>
<evidence type="ECO:0000256" key="1">
    <source>
        <dbReference type="ARBA" id="ARBA00004479"/>
    </source>
</evidence>
<keyword evidence="4" id="KW-0732">Signal</keyword>
<dbReference type="STRING" id="379532.ENSPCOP00000020409"/>
<dbReference type="FunFam" id="2.60.40.10:FF:000470">
    <property type="entry name" value="SLAM family member 7"/>
    <property type="match status" value="2"/>
</dbReference>
<name>A0A2K6G2E5_PROCO</name>
<feature type="region of interest" description="Disordered" evidence="12">
    <location>
        <begin position="620"/>
        <end position="642"/>
    </location>
</feature>
<feature type="domain" description="Ig-like" evidence="13">
    <location>
        <begin position="362"/>
        <end position="441"/>
    </location>
</feature>
<dbReference type="Ensembl" id="ENSPCOT00000031063.1">
    <property type="protein sequence ID" value="ENSPCOP00000020409.1"/>
    <property type="gene ID" value="ENSPCOG00000022171.1"/>
</dbReference>
<keyword evidence="6" id="KW-1133">Transmembrane helix</keyword>
<protein>
    <submittedName>
        <fullName evidence="14">Lymphocyte antigen 9</fullName>
    </submittedName>
</protein>
<gene>
    <name evidence="14" type="primary">LY9</name>
</gene>
<dbReference type="GeneTree" id="ENSGT01030000234540"/>
<evidence type="ECO:0000256" key="4">
    <source>
        <dbReference type="ARBA" id="ARBA00022729"/>
    </source>
</evidence>
<keyword evidence="9" id="KW-1015">Disulfide bond</keyword>
<dbReference type="SMART" id="SM00409">
    <property type="entry name" value="IG"/>
    <property type="match status" value="2"/>
</dbReference>
<dbReference type="GO" id="GO:0009897">
    <property type="term" value="C:external side of plasma membrane"/>
    <property type="evidence" value="ECO:0007669"/>
    <property type="project" value="TreeGrafter"/>
</dbReference>
<dbReference type="PROSITE" id="PS50835">
    <property type="entry name" value="IG_LIKE"/>
    <property type="match status" value="2"/>
</dbReference>
<evidence type="ECO:0000256" key="6">
    <source>
        <dbReference type="ARBA" id="ARBA00022989"/>
    </source>
</evidence>
<dbReference type="PANTHER" id="PTHR12080:SF114">
    <property type="entry name" value="T-LYMPHOCYTE SURFACE ANTIGEN LY-9"/>
    <property type="match status" value="1"/>
</dbReference>
<keyword evidence="10" id="KW-0325">Glycoprotein</keyword>
<dbReference type="Proteomes" id="UP000233160">
    <property type="component" value="Unassembled WGS sequence"/>
</dbReference>
<evidence type="ECO:0000256" key="11">
    <source>
        <dbReference type="ARBA" id="ARBA00023319"/>
    </source>
</evidence>
<organism evidence="14 15">
    <name type="scientific">Propithecus coquereli</name>
    <name type="common">Coquerel's sifaka</name>
    <name type="synonym">Propithecus verreauxi coquereli</name>
    <dbReference type="NCBI Taxonomy" id="379532"/>
    <lineage>
        <taxon>Eukaryota</taxon>
        <taxon>Metazoa</taxon>
        <taxon>Chordata</taxon>
        <taxon>Craniata</taxon>
        <taxon>Vertebrata</taxon>
        <taxon>Euteleostomi</taxon>
        <taxon>Mammalia</taxon>
        <taxon>Eutheria</taxon>
        <taxon>Euarchontoglires</taxon>
        <taxon>Primates</taxon>
        <taxon>Strepsirrhini</taxon>
        <taxon>Lemuriformes</taxon>
        <taxon>Indriidae</taxon>
        <taxon>Propithecus</taxon>
    </lineage>
</organism>
<evidence type="ECO:0000256" key="9">
    <source>
        <dbReference type="ARBA" id="ARBA00023157"/>
    </source>
</evidence>
<keyword evidence="15" id="KW-1185">Reference proteome</keyword>
<evidence type="ECO:0000256" key="8">
    <source>
        <dbReference type="ARBA" id="ARBA00023136"/>
    </source>
</evidence>
<dbReference type="PANTHER" id="PTHR12080">
    <property type="entry name" value="SIGNALING LYMPHOCYTIC ACTIVATION MOLECULE"/>
    <property type="match status" value="1"/>
</dbReference>
<feature type="compositionally biased region" description="Low complexity" evidence="12">
    <location>
        <begin position="516"/>
        <end position="527"/>
    </location>
</feature>
<evidence type="ECO:0000256" key="12">
    <source>
        <dbReference type="SAM" id="MobiDB-lite"/>
    </source>
</evidence>
<dbReference type="InterPro" id="IPR013106">
    <property type="entry name" value="Ig_V-set"/>
</dbReference>
<dbReference type="Pfam" id="PF07686">
    <property type="entry name" value="V-set"/>
    <property type="match status" value="1"/>
</dbReference>
<dbReference type="InterPro" id="IPR003599">
    <property type="entry name" value="Ig_sub"/>
</dbReference>
<keyword evidence="7" id="KW-1064">Adaptive immunity</keyword>
<dbReference type="InterPro" id="IPR036179">
    <property type="entry name" value="Ig-like_dom_sf"/>
</dbReference>
<dbReference type="Gene3D" id="2.60.40.10">
    <property type="entry name" value="Immunoglobulins"/>
    <property type="match status" value="4"/>
</dbReference>
<dbReference type="InterPro" id="IPR013783">
    <property type="entry name" value="Ig-like_fold"/>
</dbReference>
<keyword evidence="5" id="KW-0391">Immunity</keyword>
<dbReference type="SUPFAM" id="SSF48726">
    <property type="entry name" value="Immunoglobulin"/>
    <property type="match status" value="4"/>
</dbReference>
<keyword evidence="2" id="KW-0399">Innate immunity</keyword>
<proteinExistence type="predicted"/>
<dbReference type="GO" id="GO:0045087">
    <property type="term" value="P:innate immune response"/>
    <property type="evidence" value="ECO:0007669"/>
    <property type="project" value="UniProtKB-KW"/>
</dbReference>
<dbReference type="OMA" id="IEHITWS"/>
<evidence type="ECO:0000256" key="5">
    <source>
        <dbReference type="ARBA" id="ARBA00022859"/>
    </source>
</evidence>
<accession>A0A2K6G2E5</accession>
<keyword evidence="3" id="KW-0812">Transmembrane</keyword>
<dbReference type="GO" id="GO:0072540">
    <property type="term" value="P:T-helper 17 cell lineage commitment"/>
    <property type="evidence" value="ECO:0007669"/>
    <property type="project" value="Ensembl"/>
</dbReference>
<dbReference type="AlphaFoldDB" id="A0A2K6G2E5"/>
<feature type="region of interest" description="Disordered" evidence="12">
    <location>
        <begin position="1"/>
        <end position="22"/>
    </location>
</feature>
<comment type="subcellular location">
    <subcellularLocation>
        <location evidence="1">Membrane</location>
        <topology evidence="1">Single-pass type I membrane protein</topology>
    </subcellularLocation>
</comment>
<keyword evidence="11" id="KW-0393">Immunoglobulin domain</keyword>
<reference evidence="14" key="1">
    <citation type="submission" date="2025-08" db="UniProtKB">
        <authorList>
            <consortium name="Ensembl"/>
        </authorList>
    </citation>
    <scope>IDENTIFICATION</scope>
</reference>
<feature type="compositionally biased region" description="Basic and acidic residues" evidence="12">
    <location>
        <begin position="1"/>
        <end position="10"/>
    </location>
</feature>
<evidence type="ECO:0000256" key="3">
    <source>
        <dbReference type="ARBA" id="ARBA00022692"/>
    </source>
</evidence>
<evidence type="ECO:0000256" key="7">
    <source>
        <dbReference type="ARBA" id="ARBA00023130"/>
    </source>
</evidence>
<dbReference type="InterPro" id="IPR015631">
    <property type="entry name" value="CD2/SLAM_rcpt"/>
</dbReference>
<evidence type="ECO:0000256" key="2">
    <source>
        <dbReference type="ARBA" id="ARBA00022588"/>
    </source>
</evidence>